<protein>
    <recommendedName>
        <fullName evidence="1">Rab-GAP TBC domain-containing protein</fullName>
    </recommendedName>
</protein>
<organism evidence="2">
    <name type="scientific">Noctiluca scintillans</name>
    <name type="common">Sea sparkle</name>
    <name type="synonym">Red tide dinoflagellate</name>
    <dbReference type="NCBI Taxonomy" id="2966"/>
    <lineage>
        <taxon>Eukaryota</taxon>
        <taxon>Sar</taxon>
        <taxon>Alveolata</taxon>
        <taxon>Dinophyceae</taxon>
        <taxon>Noctilucales</taxon>
        <taxon>Noctilucaceae</taxon>
        <taxon>Noctiluca</taxon>
    </lineage>
</organism>
<dbReference type="AlphaFoldDB" id="A0A7S1A3F4"/>
<name>A0A7S1A3F4_NOCSC</name>
<dbReference type="Gene3D" id="1.10.8.270">
    <property type="entry name" value="putative rabgap domain of human tbc1 domain family member 14 like domains"/>
    <property type="match status" value="1"/>
</dbReference>
<evidence type="ECO:0000259" key="1">
    <source>
        <dbReference type="PROSITE" id="PS50086"/>
    </source>
</evidence>
<dbReference type="GO" id="GO:0005096">
    <property type="term" value="F:GTPase activator activity"/>
    <property type="evidence" value="ECO:0007669"/>
    <property type="project" value="TreeGrafter"/>
</dbReference>
<dbReference type="Gene3D" id="1.10.472.80">
    <property type="entry name" value="Ypt/Rab-GAP domain of gyp1p, domain 3"/>
    <property type="match status" value="1"/>
</dbReference>
<proteinExistence type="predicted"/>
<gene>
    <name evidence="2" type="ORF">NSCI0253_LOCUS15830</name>
</gene>
<dbReference type="InterPro" id="IPR035969">
    <property type="entry name" value="Rab-GAP_TBC_sf"/>
</dbReference>
<dbReference type="Pfam" id="PF00566">
    <property type="entry name" value="RabGAP-TBC"/>
    <property type="match status" value="1"/>
</dbReference>
<dbReference type="InterPro" id="IPR000195">
    <property type="entry name" value="Rab-GAP-TBC_dom"/>
</dbReference>
<dbReference type="SMART" id="SM00164">
    <property type="entry name" value="TBC"/>
    <property type="match status" value="1"/>
</dbReference>
<dbReference type="PANTHER" id="PTHR22957:SF27">
    <property type="entry name" value="TBC1 DOMAIN FAMILY MEMBER 13"/>
    <property type="match status" value="1"/>
</dbReference>
<dbReference type="PROSITE" id="PS50086">
    <property type="entry name" value="TBC_RABGAP"/>
    <property type="match status" value="1"/>
</dbReference>
<dbReference type="EMBL" id="HBFQ01022521">
    <property type="protein sequence ID" value="CAD8841482.1"/>
    <property type="molecule type" value="Transcribed_RNA"/>
</dbReference>
<accession>A0A7S1A3F4</accession>
<evidence type="ECO:0000313" key="2">
    <source>
        <dbReference type="EMBL" id="CAD8841482.1"/>
    </source>
</evidence>
<sequence length="501" mass="55669">MNDDSDLTQADLVGRALQLGESDGSDASLRFHCFRGIPDDCSLRPVVWKVLLGYLPMSRCAEWNAIQGEKRVLYASYRDELVEVTENTVRIRESGSLLGKAGNAPLQELLQEIRQDVDRTRKDLEFFQKPETTAALVALLFVYARLNPGVRYVQGMNEVAAIMLYVMSTEPAYEADAFWCFSELMVEIKEPFMEVFDNENEGITSQVGSVAQLLRSYDSVLAMHLQKHDLPPFMFVFRWCTMLFAQDASITHVVRLWDRLISDPRRYEFCTYMCLAVILATRDDLLCTDKQFAMAEVLQSAPRRPDVDFDSLLYHAMAICAFERRPQMPPFPPRAPSDMVDELSEWVQSAAAKASEVGQRVSMNASEVGLEVARNLQENVAPIVYERATQASVAALEARAAAAVVAAEKAQAAQAWFEETAPARQEAMEQAGAKLSSLWSSVRATSAIAVQRGQSLASEYVERETMEAASASLSSAASAAYQRAASLVKLPEVEPATPEPQ</sequence>
<reference evidence="2" key="1">
    <citation type="submission" date="2021-01" db="EMBL/GenBank/DDBJ databases">
        <authorList>
            <person name="Corre E."/>
            <person name="Pelletier E."/>
            <person name="Niang G."/>
            <person name="Scheremetjew M."/>
            <person name="Finn R."/>
            <person name="Kale V."/>
            <person name="Holt S."/>
            <person name="Cochrane G."/>
            <person name="Meng A."/>
            <person name="Brown T."/>
            <person name="Cohen L."/>
        </authorList>
    </citation>
    <scope>NUCLEOTIDE SEQUENCE</scope>
</reference>
<dbReference type="GO" id="GO:0006886">
    <property type="term" value="P:intracellular protein transport"/>
    <property type="evidence" value="ECO:0007669"/>
    <property type="project" value="TreeGrafter"/>
</dbReference>
<dbReference type="SUPFAM" id="SSF47923">
    <property type="entry name" value="Ypt/Rab-GAP domain of gyp1p"/>
    <property type="match status" value="2"/>
</dbReference>
<feature type="domain" description="Rab-GAP TBC" evidence="1">
    <location>
        <begin position="38"/>
        <end position="264"/>
    </location>
</feature>
<dbReference type="PANTHER" id="PTHR22957">
    <property type="entry name" value="TBC1 DOMAIN FAMILY MEMBER GTPASE-ACTIVATING PROTEIN"/>
    <property type="match status" value="1"/>
</dbReference>